<feature type="region of interest" description="Disordered" evidence="1">
    <location>
        <begin position="91"/>
        <end position="129"/>
    </location>
</feature>
<feature type="region of interest" description="Disordered" evidence="1">
    <location>
        <begin position="35"/>
        <end position="72"/>
    </location>
</feature>
<organism evidence="2 3">
    <name type="scientific">Bodo saltans</name>
    <name type="common">Flagellated protozoan</name>
    <dbReference type="NCBI Taxonomy" id="75058"/>
    <lineage>
        <taxon>Eukaryota</taxon>
        <taxon>Discoba</taxon>
        <taxon>Euglenozoa</taxon>
        <taxon>Kinetoplastea</taxon>
        <taxon>Metakinetoplastina</taxon>
        <taxon>Eubodonida</taxon>
        <taxon>Bodonidae</taxon>
        <taxon>Bodo</taxon>
    </lineage>
</organism>
<gene>
    <name evidence="2" type="ORF">BSAL_21660</name>
</gene>
<feature type="compositionally biased region" description="Basic and acidic residues" evidence="1">
    <location>
        <begin position="114"/>
        <end position="129"/>
    </location>
</feature>
<feature type="compositionally biased region" description="Polar residues" evidence="1">
    <location>
        <begin position="219"/>
        <end position="234"/>
    </location>
</feature>
<keyword evidence="3" id="KW-1185">Reference proteome</keyword>
<protein>
    <recommendedName>
        <fullName evidence="4">Ribosome biogenesis protein SLX9</fullName>
    </recommendedName>
</protein>
<feature type="compositionally biased region" description="Polar residues" evidence="1">
    <location>
        <begin position="41"/>
        <end position="58"/>
    </location>
</feature>
<dbReference type="VEuPathDB" id="TriTrypDB:BSAL_21660"/>
<name>A0A0S4JDQ4_BODSA</name>
<evidence type="ECO:0000313" key="3">
    <source>
        <dbReference type="Proteomes" id="UP000051952"/>
    </source>
</evidence>
<dbReference type="Proteomes" id="UP000051952">
    <property type="component" value="Unassembled WGS sequence"/>
</dbReference>
<dbReference type="OrthoDB" id="253002at2759"/>
<accession>A0A0S4JDQ4</accession>
<sequence>MSFICPLLKVSRIKINMGKPVNKVSRKLSKKMGRVVGGSADDQNNNASHDAQPSSSGVPAQAVPAEIPTEVHLQTRRERLLKKIFAKKSTEKEGGAKKKRVERNTESTTVVSKDQTERAASKSNSKRRELAEAVGRQVIAKVAQEQPMQVKTSLNMKSGVRHDMFVRELNLFHNVTQNAAFVEDPFGAIQQHLDSTMKKLVPQTADVGRRPKPAPGSFESRQQQFRQNRYTARH</sequence>
<evidence type="ECO:0000313" key="2">
    <source>
        <dbReference type="EMBL" id="CUG89484.1"/>
    </source>
</evidence>
<feature type="region of interest" description="Disordered" evidence="1">
    <location>
        <begin position="205"/>
        <end position="234"/>
    </location>
</feature>
<evidence type="ECO:0000256" key="1">
    <source>
        <dbReference type="SAM" id="MobiDB-lite"/>
    </source>
</evidence>
<evidence type="ECO:0008006" key="4">
    <source>
        <dbReference type="Google" id="ProtNLM"/>
    </source>
</evidence>
<reference evidence="3" key="1">
    <citation type="submission" date="2015-09" db="EMBL/GenBank/DDBJ databases">
        <authorList>
            <consortium name="Pathogen Informatics"/>
        </authorList>
    </citation>
    <scope>NUCLEOTIDE SEQUENCE [LARGE SCALE GENOMIC DNA]</scope>
    <source>
        <strain evidence="3">Lake Konstanz</strain>
    </source>
</reference>
<dbReference type="EMBL" id="CYKH01001745">
    <property type="protein sequence ID" value="CUG89484.1"/>
    <property type="molecule type" value="Genomic_DNA"/>
</dbReference>
<dbReference type="AlphaFoldDB" id="A0A0S4JDQ4"/>
<proteinExistence type="predicted"/>